<dbReference type="RefSeq" id="WP_109732828.1">
    <property type="nucleotide sequence ID" value="NZ_BAAACK010000005.1"/>
</dbReference>
<dbReference type="Pfam" id="PF13412">
    <property type="entry name" value="HTH_24"/>
    <property type="match status" value="1"/>
</dbReference>
<keyword evidence="5" id="KW-1185">Reference proteome</keyword>
<dbReference type="OrthoDB" id="9796533at2"/>
<dbReference type="SUPFAM" id="SSF53067">
    <property type="entry name" value="Actin-like ATPase domain"/>
    <property type="match status" value="1"/>
</dbReference>
<comment type="function">
    <text evidence="1">Transcriptional repressor of xylose-utilizing enzymes.</text>
</comment>
<name>A0A2Y9BJ75_9FIRM</name>
<dbReference type="CDD" id="cd00090">
    <property type="entry name" value="HTH_ARSR"/>
    <property type="match status" value="1"/>
</dbReference>
<accession>A0A2Y9BJ75</accession>
<dbReference type="Gene3D" id="1.10.10.10">
    <property type="entry name" value="Winged helix-like DNA-binding domain superfamily/Winged helix DNA-binding domain"/>
    <property type="match status" value="1"/>
</dbReference>
<evidence type="ECO:0000256" key="2">
    <source>
        <dbReference type="ARBA" id="ARBA00006479"/>
    </source>
</evidence>
<comment type="similarity">
    <text evidence="2">Belongs to the ROK (NagC/XylR) family.</text>
</comment>
<evidence type="ECO:0000256" key="3">
    <source>
        <dbReference type="ARBA" id="ARBA00022629"/>
    </source>
</evidence>
<evidence type="ECO:0000256" key="1">
    <source>
        <dbReference type="ARBA" id="ARBA00002486"/>
    </source>
</evidence>
<dbReference type="PANTHER" id="PTHR18964:SF149">
    <property type="entry name" value="BIFUNCTIONAL UDP-N-ACETYLGLUCOSAMINE 2-EPIMERASE_N-ACETYLMANNOSAMINE KINASE"/>
    <property type="match status" value="1"/>
</dbReference>
<dbReference type="InterPro" id="IPR036390">
    <property type="entry name" value="WH_DNA-bd_sf"/>
</dbReference>
<evidence type="ECO:0000313" key="5">
    <source>
        <dbReference type="Proteomes" id="UP000245845"/>
    </source>
</evidence>
<dbReference type="InterPro" id="IPR000600">
    <property type="entry name" value="ROK"/>
</dbReference>
<dbReference type="GO" id="GO:0042732">
    <property type="term" value="P:D-xylose metabolic process"/>
    <property type="evidence" value="ECO:0007669"/>
    <property type="project" value="UniProtKB-KW"/>
</dbReference>
<dbReference type="Pfam" id="PF00480">
    <property type="entry name" value="ROK"/>
    <property type="match status" value="1"/>
</dbReference>
<dbReference type="CDD" id="cd23763">
    <property type="entry name" value="ASKHA_ATPase_ROK"/>
    <property type="match status" value="1"/>
</dbReference>
<dbReference type="InterPro" id="IPR036388">
    <property type="entry name" value="WH-like_DNA-bd_sf"/>
</dbReference>
<reference evidence="4 5" key="1">
    <citation type="submission" date="2018-05" db="EMBL/GenBank/DDBJ databases">
        <title>The Hungate 1000. A catalogue of reference genomes from the rumen microbiome.</title>
        <authorList>
            <person name="Kelly W."/>
        </authorList>
    </citation>
    <scope>NUCLEOTIDE SEQUENCE [LARGE SCALE GENOMIC DNA]</scope>
    <source>
        <strain evidence="4 5">NLAE-zl-C242</strain>
    </source>
</reference>
<keyword evidence="3" id="KW-0859">Xylose metabolism</keyword>
<gene>
    <name evidence="4" type="ORF">A8806_11377</name>
</gene>
<dbReference type="EMBL" id="QGDL01000013">
    <property type="protein sequence ID" value="PWJ23644.1"/>
    <property type="molecule type" value="Genomic_DNA"/>
</dbReference>
<proteinExistence type="inferred from homology"/>
<evidence type="ECO:0000313" key="4">
    <source>
        <dbReference type="EMBL" id="PWJ23644.1"/>
    </source>
</evidence>
<dbReference type="PANTHER" id="PTHR18964">
    <property type="entry name" value="ROK (REPRESSOR, ORF, KINASE) FAMILY"/>
    <property type="match status" value="1"/>
</dbReference>
<keyword evidence="3" id="KW-0119">Carbohydrate metabolism</keyword>
<dbReference type="SUPFAM" id="SSF46785">
    <property type="entry name" value="Winged helix' DNA-binding domain"/>
    <property type="match status" value="1"/>
</dbReference>
<dbReference type="InterPro" id="IPR043129">
    <property type="entry name" value="ATPase_NBD"/>
</dbReference>
<protein>
    <submittedName>
        <fullName evidence="4">MarR family transcriptional regulator</fullName>
    </submittedName>
</protein>
<dbReference type="AlphaFoldDB" id="A0A2Y9BJ75"/>
<dbReference type="Proteomes" id="UP000245845">
    <property type="component" value="Unassembled WGS sequence"/>
</dbReference>
<dbReference type="Gene3D" id="3.30.420.40">
    <property type="match status" value="2"/>
</dbReference>
<comment type="caution">
    <text evidence="4">The sequence shown here is derived from an EMBL/GenBank/DDBJ whole genome shotgun (WGS) entry which is preliminary data.</text>
</comment>
<dbReference type="InterPro" id="IPR011991">
    <property type="entry name" value="ArsR-like_HTH"/>
</dbReference>
<organism evidence="4 5">
    <name type="scientific">Faecalicatena orotica</name>
    <dbReference type="NCBI Taxonomy" id="1544"/>
    <lineage>
        <taxon>Bacteria</taxon>
        <taxon>Bacillati</taxon>
        <taxon>Bacillota</taxon>
        <taxon>Clostridia</taxon>
        <taxon>Lachnospirales</taxon>
        <taxon>Lachnospiraceae</taxon>
        <taxon>Faecalicatena</taxon>
    </lineage>
</organism>
<sequence>MKVYNPTDIGDRNKLSILHTIKNNDGISRQEISKRLHLSAPAVSNNVAALIENGIIYETGCDDTSLGRKPRQLSYKGDLYYVISVELMPKKVRGGIADLYGNVLYWEEKEITMDHGAQGVLIQLEYVIDKLIEDKNNDVKIIAIAIGVPALTGQNDLNDLFSAYLDDWKNVDLEEYIYSKYQVKAIIVNDVELALMGEREKGDGKDQQNIIYIKYGDGFAARAIVDGYLLKGHNMAAGELGYYAGMEDELTEGFVCPGRFERDVCDKSLKQYTGKENLDLVKLEKLAAKGDEKAAVIVKQIIRKIAVVIANTVLMLNSEVVILGGMSEAFTQEYLCEIKMVLEKVCPFVPEVVVSKLGVNAPVIGGVRVALDYAEEQIVMLWKS</sequence>